<proteinExistence type="predicted"/>
<keyword evidence="2" id="KW-1185">Reference proteome</keyword>
<dbReference type="InParanoid" id="D1C4R2"/>
<sequence length="102" mass="10889">MVAVGFEGVGLDVDEERQMRATSGPRLVHQELCDLGNGRIVEVFGYDAVIGIGEDGRATRWDSIVRDASGKIVDSGAVSESMARAMIDAARRRLEIGVVGQA</sequence>
<dbReference type="EMBL" id="CP001823">
    <property type="protein sequence ID" value="ACZ39229.1"/>
    <property type="molecule type" value="Genomic_DNA"/>
</dbReference>
<evidence type="ECO:0000313" key="2">
    <source>
        <dbReference type="Proteomes" id="UP000002027"/>
    </source>
</evidence>
<reference evidence="2" key="1">
    <citation type="submission" date="2009-11" db="EMBL/GenBank/DDBJ databases">
        <title>The complete chromosome 1 of Sphaerobacter thermophilus DSM 20745.</title>
        <authorList>
            <person name="Lucas S."/>
            <person name="Copeland A."/>
            <person name="Lapidus A."/>
            <person name="Glavina del Rio T."/>
            <person name="Dalin E."/>
            <person name="Tice H."/>
            <person name="Bruce D."/>
            <person name="Goodwin L."/>
            <person name="Pitluck S."/>
            <person name="Kyrpides N."/>
            <person name="Mavromatis K."/>
            <person name="Ivanova N."/>
            <person name="Mikhailova N."/>
            <person name="LaButti K.M."/>
            <person name="Clum A."/>
            <person name="Sun H.I."/>
            <person name="Brettin T."/>
            <person name="Detter J.C."/>
            <person name="Han C."/>
            <person name="Larimer F."/>
            <person name="Land M."/>
            <person name="Hauser L."/>
            <person name="Markowitz V."/>
            <person name="Cheng J.F."/>
            <person name="Hugenholtz P."/>
            <person name="Woyke T."/>
            <person name="Wu D."/>
            <person name="Steenblock K."/>
            <person name="Schneider S."/>
            <person name="Pukall R."/>
            <person name="Goeker M."/>
            <person name="Klenk H.P."/>
            <person name="Eisen J.A."/>
        </authorList>
    </citation>
    <scope>NUCLEOTIDE SEQUENCE [LARGE SCALE GENOMIC DNA]</scope>
    <source>
        <strain evidence="2">ATCC 49802 / DSM 20745 / S 6022</strain>
    </source>
</reference>
<name>D1C4R2_SPHTD</name>
<gene>
    <name evidence="1" type="ordered locus">Sthe_1796</name>
</gene>
<dbReference type="AlphaFoldDB" id="D1C4R2"/>
<reference evidence="1 2" key="2">
    <citation type="journal article" date="2010" name="Stand. Genomic Sci.">
        <title>Complete genome sequence of Desulfohalobium retbaense type strain (HR(100)).</title>
        <authorList>
            <person name="Spring S."/>
            <person name="Nolan M."/>
            <person name="Lapidus A."/>
            <person name="Glavina Del Rio T."/>
            <person name="Copeland A."/>
            <person name="Tice H."/>
            <person name="Cheng J.F."/>
            <person name="Lucas S."/>
            <person name="Land M."/>
            <person name="Chen F."/>
            <person name="Bruce D."/>
            <person name="Goodwin L."/>
            <person name="Pitluck S."/>
            <person name="Ivanova N."/>
            <person name="Mavromatis K."/>
            <person name="Mikhailova N."/>
            <person name="Pati A."/>
            <person name="Chen A."/>
            <person name="Palaniappan K."/>
            <person name="Hauser L."/>
            <person name="Chang Y.J."/>
            <person name="Jeffries C.D."/>
            <person name="Munk C."/>
            <person name="Kiss H."/>
            <person name="Chain P."/>
            <person name="Han C."/>
            <person name="Brettin T."/>
            <person name="Detter J.C."/>
            <person name="Schuler E."/>
            <person name="Goker M."/>
            <person name="Rohde M."/>
            <person name="Bristow J."/>
            <person name="Eisen J.A."/>
            <person name="Markowitz V."/>
            <person name="Hugenholtz P."/>
            <person name="Kyrpides N.C."/>
            <person name="Klenk H.P."/>
        </authorList>
    </citation>
    <scope>NUCLEOTIDE SEQUENCE [LARGE SCALE GENOMIC DNA]</scope>
    <source>
        <strain evidence="2">ATCC 49802 / DSM 20745 / S 6022</strain>
    </source>
</reference>
<organism evidence="1 2">
    <name type="scientific">Sphaerobacter thermophilus (strain ATCC 49802 / DSM 20745 / KCCM 41009 / NCIMB 13125 / S 6022)</name>
    <dbReference type="NCBI Taxonomy" id="479434"/>
    <lineage>
        <taxon>Bacteria</taxon>
        <taxon>Pseudomonadati</taxon>
        <taxon>Thermomicrobiota</taxon>
        <taxon>Thermomicrobia</taxon>
        <taxon>Sphaerobacterales</taxon>
        <taxon>Sphaerobacterineae</taxon>
        <taxon>Sphaerobacteraceae</taxon>
        <taxon>Sphaerobacter</taxon>
    </lineage>
</organism>
<dbReference type="KEGG" id="sti:Sthe_1796"/>
<dbReference type="Proteomes" id="UP000002027">
    <property type="component" value="Chromosome 1"/>
</dbReference>
<dbReference type="HOGENOM" id="CLU_2275672_0_0_0"/>
<protein>
    <submittedName>
        <fullName evidence="1">Uncharacterized protein</fullName>
    </submittedName>
</protein>
<accession>D1C4R2</accession>
<evidence type="ECO:0000313" key="1">
    <source>
        <dbReference type="EMBL" id="ACZ39229.1"/>
    </source>
</evidence>